<accession>A0A6N2R566</accession>
<feature type="domain" description="Tyr recombinase" evidence="5">
    <location>
        <begin position="163"/>
        <end position="395"/>
    </location>
</feature>
<dbReference type="Gene3D" id="1.10.150.130">
    <property type="match status" value="1"/>
</dbReference>
<dbReference type="EMBL" id="CACRSL010000003">
    <property type="protein sequence ID" value="VYS75409.1"/>
    <property type="molecule type" value="Genomic_DNA"/>
</dbReference>
<keyword evidence="3" id="KW-0233">DNA recombination</keyword>
<dbReference type="Pfam" id="PF22022">
    <property type="entry name" value="Phage_int_M"/>
    <property type="match status" value="1"/>
</dbReference>
<dbReference type="GO" id="GO:0006310">
    <property type="term" value="P:DNA recombination"/>
    <property type="evidence" value="ECO:0007669"/>
    <property type="project" value="UniProtKB-KW"/>
</dbReference>
<dbReference type="GO" id="GO:0015074">
    <property type="term" value="P:DNA integration"/>
    <property type="evidence" value="ECO:0007669"/>
    <property type="project" value="InterPro"/>
</dbReference>
<dbReference type="InterPro" id="IPR013762">
    <property type="entry name" value="Integrase-like_cat_sf"/>
</dbReference>
<evidence type="ECO:0000259" key="6">
    <source>
        <dbReference type="PROSITE" id="PS51900"/>
    </source>
</evidence>
<evidence type="ECO:0000256" key="4">
    <source>
        <dbReference type="PROSITE-ProRule" id="PRU01248"/>
    </source>
</evidence>
<evidence type="ECO:0000256" key="3">
    <source>
        <dbReference type="ARBA" id="ARBA00023172"/>
    </source>
</evidence>
<dbReference type="PANTHER" id="PTHR30349">
    <property type="entry name" value="PHAGE INTEGRASE-RELATED"/>
    <property type="match status" value="1"/>
</dbReference>
<evidence type="ECO:0000259" key="5">
    <source>
        <dbReference type="PROSITE" id="PS51898"/>
    </source>
</evidence>
<dbReference type="InterPro" id="IPR010998">
    <property type="entry name" value="Integrase_recombinase_N"/>
</dbReference>
<dbReference type="Pfam" id="PF00589">
    <property type="entry name" value="Phage_integrase"/>
    <property type="match status" value="1"/>
</dbReference>
<dbReference type="GO" id="GO:0003677">
    <property type="term" value="F:DNA binding"/>
    <property type="evidence" value="ECO:0007669"/>
    <property type="project" value="UniProtKB-UniRule"/>
</dbReference>
<dbReference type="PROSITE" id="PS51900">
    <property type="entry name" value="CB"/>
    <property type="match status" value="1"/>
</dbReference>
<dbReference type="InterPro" id="IPR050090">
    <property type="entry name" value="Tyrosine_recombinase_XerCD"/>
</dbReference>
<evidence type="ECO:0000256" key="2">
    <source>
        <dbReference type="ARBA" id="ARBA00023125"/>
    </source>
</evidence>
<dbReference type="CDD" id="cd01189">
    <property type="entry name" value="INT_ICEBs1_C_like"/>
    <property type="match status" value="1"/>
</dbReference>
<evidence type="ECO:0000256" key="1">
    <source>
        <dbReference type="ARBA" id="ARBA00008857"/>
    </source>
</evidence>
<reference evidence="7" key="1">
    <citation type="submission" date="2019-11" db="EMBL/GenBank/DDBJ databases">
        <authorList>
            <person name="Feng L."/>
        </authorList>
    </citation>
    <scope>NUCLEOTIDE SEQUENCE</scope>
    <source>
        <strain evidence="7">AundefinedLFYP135</strain>
    </source>
</reference>
<evidence type="ECO:0000313" key="7">
    <source>
        <dbReference type="EMBL" id="VYS75409.1"/>
    </source>
</evidence>
<dbReference type="PROSITE" id="PS51898">
    <property type="entry name" value="TYR_RECOMBINASE"/>
    <property type="match status" value="1"/>
</dbReference>
<proteinExistence type="inferred from homology"/>
<dbReference type="InterPro" id="IPR011010">
    <property type="entry name" value="DNA_brk_join_enz"/>
</dbReference>
<comment type="similarity">
    <text evidence="1">Belongs to the 'phage' integrase family.</text>
</comment>
<dbReference type="InterPro" id="IPR044068">
    <property type="entry name" value="CB"/>
</dbReference>
<keyword evidence="2 4" id="KW-0238">DNA-binding</keyword>
<dbReference type="PANTHER" id="PTHR30349:SF64">
    <property type="entry name" value="PROPHAGE INTEGRASE INTD-RELATED"/>
    <property type="match status" value="1"/>
</dbReference>
<dbReference type="AlphaFoldDB" id="A0A6N2R566"/>
<dbReference type="InterPro" id="IPR002104">
    <property type="entry name" value="Integrase_catalytic"/>
</dbReference>
<gene>
    <name evidence="7" type="primary">xerD_1</name>
    <name evidence="7" type="ORF">AULFYP135_00200</name>
</gene>
<name>A0A6N2R566_9FIRM</name>
<protein>
    <submittedName>
        <fullName evidence="7">Tyrosine recombinase XerD</fullName>
    </submittedName>
</protein>
<dbReference type="SUPFAM" id="SSF56349">
    <property type="entry name" value="DNA breaking-rejoining enzymes"/>
    <property type="match status" value="1"/>
</dbReference>
<sequence length="406" mass="46156">MAKRQNQRRKDGRVAVQVYLGRREDGTREYRTVYGKTQKEADEKAARLKLDLKKGLDVSAARDTFGEWAERWASIKSQEVSAARMTTYRCDLKHLSPLFSIPLSQVRAADLQEVLYTLARRNPTTGKPTAAKTLQGIRSVAGQIFQMAVDNRVIEYNPTAPVKIPKGQPRETRRALTDLERQWVENTPHRAQTAAMLMLYAGLRRGEVIPLTGGAVDLERREIQVNRFVAFDKGRPILKDYGKTDNSRRVVTIPQVLVNYLASVKAANPGAWGGLLCPSAHGQLMTETAWRRLWESYQRELNARYGDFSSCLTWKNGRRMEQVTMDGKDKFNPNGVPFVIRGFTAHDLRHTFATLLYFSGVDILTAKEQLGHSDVRTTMEIYTHLDKDFKRRSMDKMDEFLAASGK</sequence>
<dbReference type="InterPro" id="IPR053876">
    <property type="entry name" value="Phage_int_M"/>
</dbReference>
<organism evidence="7">
    <name type="scientific">uncultured Anaerotruncus sp</name>
    <dbReference type="NCBI Taxonomy" id="905011"/>
    <lineage>
        <taxon>Bacteria</taxon>
        <taxon>Bacillati</taxon>
        <taxon>Bacillota</taxon>
        <taxon>Clostridia</taxon>
        <taxon>Eubacteriales</taxon>
        <taxon>Oscillospiraceae</taxon>
        <taxon>Anaerotruncus</taxon>
        <taxon>environmental samples</taxon>
    </lineage>
</organism>
<dbReference type="Gene3D" id="1.10.443.10">
    <property type="entry name" value="Intergrase catalytic core"/>
    <property type="match status" value="1"/>
</dbReference>
<feature type="domain" description="Core-binding (CB)" evidence="6">
    <location>
        <begin position="63"/>
        <end position="149"/>
    </location>
</feature>